<comment type="caution">
    <text evidence="3">The sequence shown here is derived from an EMBL/GenBank/DDBJ whole genome shotgun (WGS) entry which is preliminary data.</text>
</comment>
<feature type="region of interest" description="Disordered" evidence="2">
    <location>
        <begin position="348"/>
        <end position="388"/>
    </location>
</feature>
<evidence type="ECO:0000313" key="3">
    <source>
        <dbReference type="EMBL" id="TNJ27861.1"/>
    </source>
</evidence>
<protein>
    <submittedName>
        <fullName evidence="3">Uncharacterized protein</fullName>
    </submittedName>
</protein>
<feature type="region of interest" description="Disordered" evidence="2">
    <location>
        <begin position="415"/>
        <end position="454"/>
    </location>
</feature>
<feature type="region of interest" description="Disordered" evidence="2">
    <location>
        <begin position="546"/>
        <end position="570"/>
    </location>
</feature>
<organism evidence="3 4">
    <name type="scientific">Giardia muris</name>
    <dbReference type="NCBI Taxonomy" id="5742"/>
    <lineage>
        <taxon>Eukaryota</taxon>
        <taxon>Metamonada</taxon>
        <taxon>Diplomonadida</taxon>
        <taxon>Hexamitidae</taxon>
        <taxon>Giardiinae</taxon>
        <taxon>Giardia</taxon>
    </lineage>
</organism>
<dbReference type="VEuPathDB" id="GiardiaDB:GMRT_12669"/>
<feature type="compositionally biased region" description="Polar residues" evidence="2">
    <location>
        <begin position="498"/>
        <end position="507"/>
    </location>
</feature>
<feature type="region of interest" description="Disordered" evidence="2">
    <location>
        <begin position="467"/>
        <end position="528"/>
    </location>
</feature>
<gene>
    <name evidence="3" type="ORF">GMRT_12669</name>
</gene>
<dbReference type="Proteomes" id="UP000315496">
    <property type="component" value="Chromosome 3"/>
</dbReference>
<feature type="compositionally biased region" description="Polar residues" evidence="2">
    <location>
        <begin position="467"/>
        <end position="487"/>
    </location>
</feature>
<dbReference type="AlphaFoldDB" id="A0A4Z1T5W8"/>
<evidence type="ECO:0000313" key="4">
    <source>
        <dbReference type="Proteomes" id="UP000315496"/>
    </source>
</evidence>
<evidence type="ECO:0000256" key="1">
    <source>
        <dbReference type="SAM" id="Coils"/>
    </source>
</evidence>
<keyword evidence="1" id="KW-0175">Coiled coil</keyword>
<dbReference type="OrthoDB" id="10255704at2759"/>
<name>A0A4Z1T5W8_GIAMU</name>
<proteinExistence type="predicted"/>
<reference evidence="3 4" key="1">
    <citation type="submission" date="2019-05" db="EMBL/GenBank/DDBJ databases">
        <title>The compact genome of Giardia muris reveals important steps in the evolution of intestinal protozoan parasites.</title>
        <authorList>
            <person name="Xu F."/>
            <person name="Jimenez-Gonzalez A."/>
            <person name="Einarsson E."/>
            <person name="Astvaldsson A."/>
            <person name="Peirasmaki D."/>
            <person name="Eckmann L."/>
            <person name="Andersson J.O."/>
            <person name="Svard S.G."/>
            <person name="Jerlstrom-Hultqvist J."/>
        </authorList>
    </citation>
    <scope>NUCLEOTIDE SEQUENCE [LARGE SCALE GENOMIC DNA]</scope>
    <source>
        <strain evidence="3 4">Roberts-Thomson</strain>
    </source>
</reference>
<evidence type="ECO:0000256" key="2">
    <source>
        <dbReference type="SAM" id="MobiDB-lite"/>
    </source>
</evidence>
<accession>A0A4Z1T5W8</accession>
<keyword evidence="4" id="KW-1185">Reference proteome</keyword>
<dbReference type="EMBL" id="VDLU01000003">
    <property type="protein sequence ID" value="TNJ27861.1"/>
    <property type="molecule type" value="Genomic_DNA"/>
</dbReference>
<sequence>MKSKPEQFQLSMTHRGTDEYIRRVIAPSLSRLMQGEPLEGGGSRPETYSVGVQTDPLEPAFDPISIFYDSIQSAPSAREITARVRAECTAEHRRALEHALQTLTAEHKLAISSLTSVLNAERSARAADRERFEVDRKAIEAERQHLRALEAEQQHRGEELQRQQKVLEQRLAELDKVTSAITAKEGVIVDLQATIKHQEEQLRSLAAEVQKANGEKQRAEEDGSVLQRRIISLEETLKLYESVARYYSTYGIGQSQPPLPPSLPFPPTSDSRPTGYFRHLQHMPPNYPLFNGYGPPPYEAVQSESLQYESLGTEHDHSQASYVDVSDIGYPQRPPLCSMPPGSWYSSGQYWQPPPAQQAVQQSRRLKPQKIPARTSRPSMDDVPPQDRMLQRNKHPILPSRSPPKTIAQSGVEPFEKFSDSAPEVSPVVEPSGTTETGMIGVGTGIQEDRSRRSVDEYHCSMTFNESMASEATPNSQRQQLPRQSVGSPFVQIKKTLVTETSSPPRQSTEKGRGSSQGTAPFTIPVTPAVNATTEYSYAPDFEEFEESRGVSLNRASQHGGGSTEGSIQLDIGLEPLNIDFGDI</sequence>
<feature type="coiled-coil region" evidence="1">
    <location>
        <begin position="129"/>
        <end position="236"/>
    </location>
</feature>